<feature type="region of interest" description="Disordered" evidence="1">
    <location>
        <begin position="1"/>
        <end position="46"/>
    </location>
</feature>
<keyword evidence="2" id="KW-1133">Transmembrane helix</keyword>
<evidence type="ECO:0000313" key="4">
    <source>
        <dbReference type="Proteomes" id="UP001309876"/>
    </source>
</evidence>
<organism evidence="3 4">
    <name type="scientific">Lithohypha guttulata</name>
    <dbReference type="NCBI Taxonomy" id="1690604"/>
    <lineage>
        <taxon>Eukaryota</taxon>
        <taxon>Fungi</taxon>
        <taxon>Dikarya</taxon>
        <taxon>Ascomycota</taxon>
        <taxon>Pezizomycotina</taxon>
        <taxon>Eurotiomycetes</taxon>
        <taxon>Chaetothyriomycetidae</taxon>
        <taxon>Chaetothyriales</taxon>
        <taxon>Trichomeriaceae</taxon>
        <taxon>Lithohypha</taxon>
    </lineage>
</organism>
<evidence type="ECO:0000256" key="2">
    <source>
        <dbReference type="SAM" id="Phobius"/>
    </source>
</evidence>
<sequence length="178" mass="20299">MATLQKPEPAFQQHFSSSEEQLRSQDISTDNSLDLKREQGQDYNPCQNAQKFSPFYMYNHDSPRPSTDQRPKQVIQMDVRDLELGGITPSVSQEKMNAQRQAENKFTKFKFWNRRQKCMTRPKKQTWLQRLPKKQRIMVKLLIALVIAGAMVGIAVGIAAALHSGVYGSDKTVGQKDA</sequence>
<protein>
    <submittedName>
        <fullName evidence="3">Uncharacterized protein</fullName>
    </submittedName>
</protein>
<keyword evidence="4" id="KW-1185">Reference proteome</keyword>
<dbReference type="AlphaFoldDB" id="A0AAN7SVS2"/>
<keyword evidence="2" id="KW-0472">Membrane</keyword>
<feature type="compositionally biased region" description="Polar residues" evidence="1">
    <location>
        <begin position="13"/>
        <end position="32"/>
    </location>
</feature>
<dbReference type="EMBL" id="JAVRRJ010000007">
    <property type="protein sequence ID" value="KAK5082787.1"/>
    <property type="molecule type" value="Genomic_DNA"/>
</dbReference>
<gene>
    <name evidence="3" type="ORF">LTR05_006668</name>
</gene>
<proteinExistence type="predicted"/>
<accession>A0AAN7SVS2</accession>
<name>A0AAN7SVS2_9EURO</name>
<comment type="caution">
    <text evidence="3">The sequence shown here is derived from an EMBL/GenBank/DDBJ whole genome shotgun (WGS) entry which is preliminary data.</text>
</comment>
<keyword evidence="2" id="KW-0812">Transmembrane</keyword>
<evidence type="ECO:0000256" key="1">
    <source>
        <dbReference type="SAM" id="MobiDB-lite"/>
    </source>
</evidence>
<reference evidence="3 4" key="1">
    <citation type="submission" date="2023-08" db="EMBL/GenBank/DDBJ databases">
        <title>Black Yeasts Isolated from many extreme environments.</title>
        <authorList>
            <person name="Coleine C."/>
            <person name="Stajich J.E."/>
            <person name="Selbmann L."/>
        </authorList>
    </citation>
    <scope>NUCLEOTIDE SEQUENCE [LARGE SCALE GENOMIC DNA]</scope>
    <source>
        <strain evidence="3 4">CCFEE 5910</strain>
    </source>
</reference>
<feature type="transmembrane region" description="Helical" evidence="2">
    <location>
        <begin position="137"/>
        <end position="162"/>
    </location>
</feature>
<dbReference type="Proteomes" id="UP001309876">
    <property type="component" value="Unassembled WGS sequence"/>
</dbReference>
<evidence type="ECO:0000313" key="3">
    <source>
        <dbReference type="EMBL" id="KAK5082787.1"/>
    </source>
</evidence>